<dbReference type="STRING" id="1080227.A8L45_12140"/>
<evidence type="ECO:0000256" key="4">
    <source>
        <dbReference type="ARBA" id="ARBA00022741"/>
    </source>
</evidence>
<comment type="caution">
    <text evidence="6">Lacks conserved residue(s) required for the propagation of feature annotation.</text>
</comment>
<evidence type="ECO:0000256" key="3">
    <source>
        <dbReference type="ARBA" id="ARBA00022679"/>
    </source>
</evidence>
<comment type="pathway">
    <text evidence="2 6">Metabolic intermediate biosynthesis; 5-phospho-alpha-D-ribose 1-diphosphate biosynthesis; 5-phospho-alpha-D-ribose 1-diphosphate from D-ribose 5-phosphate (route II): step 3/3.</text>
</comment>
<feature type="domain" description="Guanylate kinase-like" evidence="7">
    <location>
        <begin position="3"/>
        <end position="179"/>
    </location>
</feature>
<dbReference type="AlphaFoldDB" id="A0A1C3EII5"/>
<evidence type="ECO:0000313" key="9">
    <source>
        <dbReference type="Proteomes" id="UP000094936"/>
    </source>
</evidence>
<gene>
    <name evidence="6" type="primary">phnN</name>
    <name evidence="8" type="ORF">A8L45_12140</name>
</gene>
<evidence type="ECO:0000256" key="6">
    <source>
        <dbReference type="HAMAP-Rule" id="MF_00836"/>
    </source>
</evidence>
<dbReference type="InterPro" id="IPR008144">
    <property type="entry name" value="Guanylate_kin-like_dom"/>
</dbReference>
<dbReference type="UniPathway" id="UPA00087">
    <property type="reaction ID" value="UER00175"/>
</dbReference>
<sequence length="185" mass="20616">MAGKLFYVLGASGAGKDSLIKAIREGFSESIMVAHRYITRPAEAGSENHVALSEAEFACRVEHELFAMHWQANGHCYGLGIEIDHWISDGMHVMVNGSRAYLEEAQKKYGNKLQVVWVSVAKDVLRQRLLARGRESEEEVEQRLLRAEQYNEVCPEGALRVDNSGSLSKAVTQLVGQLEVMVCRP</sequence>
<dbReference type="EC" id="2.7.4.23" evidence="6"/>
<dbReference type="GO" id="GO:0033863">
    <property type="term" value="F:ribose 1,5-bisphosphate phosphokinase activity"/>
    <property type="evidence" value="ECO:0007669"/>
    <property type="project" value="UniProtKB-UniRule"/>
</dbReference>
<keyword evidence="3 6" id="KW-0808">Transferase</keyword>
<evidence type="ECO:0000313" key="8">
    <source>
        <dbReference type="EMBL" id="ODA33033.1"/>
    </source>
</evidence>
<keyword evidence="4 6" id="KW-0547">Nucleotide-binding</keyword>
<dbReference type="PANTHER" id="PTHR23117">
    <property type="entry name" value="GUANYLATE KINASE-RELATED"/>
    <property type="match status" value="1"/>
</dbReference>
<dbReference type="NCBIfam" id="TIGR02322">
    <property type="entry name" value="phosphon_PhnN"/>
    <property type="match status" value="1"/>
</dbReference>
<dbReference type="Pfam" id="PF00625">
    <property type="entry name" value="Guanylate_kin"/>
    <property type="match status" value="1"/>
</dbReference>
<evidence type="ECO:0000256" key="1">
    <source>
        <dbReference type="ARBA" id="ARBA00000373"/>
    </source>
</evidence>
<dbReference type="GO" id="GO:0005829">
    <property type="term" value="C:cytosol"/>
    <property type="evidence" value="ECO:0007669"/>
    <property type="project" value="TreeGrafter"/>
</dbReference>
<dbReference type="PANTHER" id="PTHR23117:SF8">
    <property type="entry name" value="RIBOSE 1,5-BISPHOSPHATE PHOSPHOKINASE PHNN"/>
    <property type="match status" value="1"/>
</dbReference>
<dbReference type="SMART" id="SM00072">
    <property type="entry name" value="GuKc"/>
    <property type="match status" value="1"/>
</dbReference>
<keyword evidence="8" id="KW-0418">Kinase</keyword>
<dbReference type="Proteomes" id="UP000094936">
    <property type="component" value="Unassembled WGS sequence"/>
</dbReference>
<dbReference type="SUPFAM" id="SSF52540">
    <property type="entry name" value="P-loop containing nucleoside triphosphate hydrolases"/>
    <property type="match status" value="1"/>
</dbReference>
<evidence type="ECO:0000259" key="7">
    <source>
        <dbReference type="PROSITE" id="PS50052"/>
    </source>
</evidence>
<evidence type="ECO:0000256" key="2">
    <source>
        <dbReference type="ARBA" id="ARBA00005069"/>
    </source>
</evidence>
<comment type="similarity">
    <text evidence="6">Belongs to the ribose 1,5-bisphosphokinase family.</text>
</comment>
<dbReference type="HAMAP" id="MF_00836">
    <property type="entry name" value="PhnN"/>
    <property type="match status" value="1"/>
</dbReference>
<comment type="caution">
    <text evidence="8">The sequence shown here is derived from an EMBL/GenBank/DDBJ whole genome shotgun (WGS) entry which is preliminary data.</text>
</comment>
<dbReference type="InterPro" id="IPR027417">
    <property type="entry name" value="P-loop_NTPase"/>
</dbReference>
<proteinExistence type="inferred from homology"/>
<dbReference type="GO" id="GO:0005524">
    <property type="term" value="F:ATP binding"/>
    <property type="evidence" value="ECO:0007669"/>
    <property type="project" value="UniProtKB-KW"/>
</dbReference>
<dbReference type="InterPro" id="IPR008145">
    <property type="entry name" value="GK/Ca_channel_bsu"/>
</dbReference>
<keyword evidence="9" id="KW-1185">Reference proteome</keyword>
<dbReference type="GO" id="GO:0006015">
    <property type="term" value="P:5-phosphoribose 1-diphosphate biosynthetic process"/>
    <property type="evidence" value="ECO:0007669"/>
    <property type="project" value="UniProtKB-UniRule"/>
</dbReference>
<organism evidence="8 9">
    <name type="scientific">Veronia pacifica</name>
    <dbReference type="NCBI Taxonomy" id="1080227"/>
    <lineage>
        <taxon>Bacteria</taxon>
        <taxon>Pseudomonadati</taxon>
        <taxon>Pseudomonadota</taxon>
        <taxon>Gammaproteobacteria</taxon>
        <taxon>Vibrionales</taxon>
        <taxon>Vibrionaceae</taxon>
        <taxon>Veronia</taxon>
    </lineage>
</organism>
<dbReference type="NCBIfam" id="NF007485">
    <property type="entry name" value="PRK10078.1"/>
    <property type="match status" value="1"/>
</dbReference>
<protein>
    <recommendedName>
        <fullName evidence="6">Ribose 1,5-bisphosphate phosphokinase PhnN</fullName>
        <ecNumber evidence="6">2.7.4.23</ecNumber>
    </recommendedName>
    <alternativeName>
        <fullName evidence="6">Ribose 1,5-bisphosphokinase</fullName>
    </alternativeName>
</protein>
<reference evidence="8 9" key="1">
    <citation type="submission" date="2016-05" db="EMBL/GenBank/DDBJ databases">
        <title>Genomic Taxonomy of the Vibrionaceae.</title>
        <authorList>
            <person name="Gomez-Gil B."/>
            <person name="Enciso-Ibarra J."/>
        </authorList>
    </citation>
    <scope>NUCLEOTIDE SEQUENCE [LARGE SCALE GENOMIC DNA]</scope>
    <source>
        <strain evidence="8 9">CAIM 1920</strain>
    </source>
</reference>
<keyword evidence="5 6" id="KW-0067">ATP-binding</keyword>
<comment type="function">
    <text evidence="6">Catalyzes the phosphorylation of ribose 1,5-bisphosphate to 5-phospho-D-ribosyl alpha-1-diphosphate (PRPP).</text>
</comment>
<comment type="catalytic activity">
    <reaction evidence="1 6">
        <text>alpha-D-ribose 1,5-bisphosphate + ATP = 5-phospho-alpha-D-ribose 1-diphosphate + ADP</text>
        <dbReference type="Rhea" id="RHEA:20109"/>
        <dbReference type="ChEBI" id="CHEBI:30616"/>
        <dbReference type="ChEBI" id="CHEBI:58017"/>
        <dbReference type="ChEBI" id="CHEBI:68688"/>
        <dbReference type="ChEBI" id="CHEBI:456216"/>
        <dbReference type="EC" id="2.7.4.23"/>
    </reaction>
</comment>
<name>A0A1C3EII5_9GAMM</name>
<evidence type="ECO:0000256" key="5">
    <source>
        <dbReference type="ARBA" id="ARBA00022840"/>
    </source>
</evidence>
<accession>A0A1C3EII5</accession>
<dbReference type="OrthoDB" id="341217at2"/>
<dbReference type="Gene3D" id="3.40.50.300">
    <property type="entry name" value="P-loop containing nucleotide triphosphate hydrolases"/>
    <property type="match status" value="1"/>
</dbReference>
<dbReference type="PROSITE" id="PS50052">
    <property type="entry name" value="GUANYLATE_KINASE_2"/>
    <property type="match status" value="1"/>
</dbReference>
<dbReference type="EMBL" id="LYBM01000020">
    <property type="protein sequence ID" value="ODA33033.1"/>
    <property type="molecule type" value="Genomic_DNA"/>
</dbReference>
<dbReference type="GO" id="GO:0019634">
    <property type="term" value="P:organic phosphonate metabolic process"/>
    <property type="evidence" value="ECO:0007669"/>
    <property type="project" value="UniProtKB-UniRule"/>
</dbReference>
<dbReference type="InterPro" id="IPR012699">
    <property type="entry name" value="PhnN"/>
</dbReference>
<dbReference type="RefSeq" id="WP_068902599.1">
    <property type="nucleotide sequence ID" value="NZ_JBHUIF010000015.1"/>
</dbReference>